<dbReference type="GO" id="GO:0005886">
    <property type="term" value="C:plasma membrane"/>
    <property type="evidence" value="ECO:0007669"/>
    <property type="project" value="UniProtKB-SubCell"/>
</dbReference>
<proteinExistence type="inferred from homology"/>
<evidence type="ECO:0000256" key="4">
    <source>
        <dbReference type="ARBA" id="ARBA00022475"/>
    </source>
</evidence>
<keyword evidence="5 8" id="KW-0812">Transmembrane</keyword>
<reference evidence="9" key="1">
    <citation type="submission" date="2021-03" db="EMBL/GenBank/DDBJ databases">
        <title>Sagittula salina sp. nov. strain M10.9X isolated from the marine waste.</title>
        <authorList>
            <person name="Satari L."/>
            <person name="Molina-Menor E."/>
            <person name="Vidal-Verdu A."/>
            <person name="Pascual J."/>
            <person name="Pereto J."/>
            <person name="Porcar M."/>
        </authorList>
    </citation>
    <scope>NUCLEOTIDE SEQUENCE</scope>
    <source>
        <strain evidence="9">M10.9X</strain>
    </source>
</reference>
<evidence type="ECO:0000256" key="8">
    <source>
        <dbReference type="SAM" id="Phobius"/>
    </source>
</evidence>
<dbReference type="InterPro" id="IPR000060">
    <property type="entry name" value="BCCT_transptr"/>
</dbReference>
<feature type="transmembrane region" description="Helical" evidence="8">
    <location>
        <begin position="122"/>
        <end position="145"/>
    </location>
</feature>
<feature type="transmembrane region" description="Helical" evidence="8">
    <location>
        <begin position="48"/>
        <end position="67"/>
    </location>
</feature>
<evidence type="ECO:0000313" key="10">
    <source>
        <dbReference type="Proteomes" id="UP000675940"/>
    </source>
</evidence>
<keyword evidence="3" id="KW-0813">Transport</keyword>
<dbReference type="Proteomes" id="UP000675940">
    <property type="component" value="Unassembled WGS sequence"/>
</dbReference>
<comment type="caution">
    <text evidence="9">The sequence shown here is derived from an EMBL/GenBank/DDBJ whole genome shotgun (WGS) entry which is preliminary data.</text>
</comment>
<keyword evidence="7 8" id="KW-0472">Membrane</keyword>
<evidence type="ECO:0000256" key="3">
    <source>
        <dbReference type="ARBA" id="ARBA00022448"/>
    </source>
</evidence>
<feature type="transmembrane region" description="Helical" evidence="8">
    <location>
        <begin position="314"/>
        <end position="347"/>
    </location>
</feature>
<evidence type="ECO:0000313" key="9">
    <source>
        <dbReference type="EMBL" id="MBP0483079.1"/>
    </source>
</evidence>
<dbReference type="PANTHER" id="PTHR30047">
    <property type="entry name" value="HIGH-AFFINITY CHOLINE TRANSPORT PROTEIN-RELATED"/>
    <property type="match status" value="1"/>
</dbReference>
<comment type="subcellular location">
    <subcellularLocation>
        <location evidence="1">Cell membrane</location>
        <topology evidence="1">Multi-pass membrane protein</topology>
    </subcellularLocation>
</comment>
<feature type="transmembrane region" description="Helical" evidence="8">
    <location>
        <begin position="87"/>
        <end position="110"/>
    </location>
</feature>
<feature type="transmembrane region" description="Helical" evidence="8">
    <location>
        <begin position="197"/>
        <end position="215"/>
    </location>
</feature>
<keyword evidence="4" id="KW-1003">Cell membrane</keyword>
<dbReference type="EMBL" id="JAGISH010000006">
    <property type="protein sequence ID" value="MBP0483079.1"/>
    <property type="molecule type" value="Genomic_DNA"/>
</dbReference>
<feature type="transmembrane region" description="Helical" evidence="8">
    <location>
        <begin position="284"/>
        <end position="302"/>
    </location>
</feature>
<evidence type="ECO:0000256" key="5">
    <source>
        <dbReference type="ARBA" id="ARBA00022692"/>
    </source>
</evidence>
<dbReference type="RefSeq" id="WP_209361036.1">
    <property type="nucleotide sequence ID" value="NZ_JAGISH010000006.1"/>
</dbReference>
<feature type="transmembrane region" description="Helical" evidence="8">
    <location>
        <begin position="520"/>
        <end position="543"/>
    </location>
</feature>
<comment type="similarity">
    <text evidence="2">Belongs to the BCCT transporter (TC 2.A.15) family.</text>
</comment>
<dbReference type="AlphaFoldDB" id="A0A940S3I4"/>
<dbReference type="Pfam" id="PF02028">
    <property type="entry name" value="BCCT"/>
    <property type="match status" value="1"/>
</dbReference>
<accession>A0A940S3I4</accession>
<feature type="transmembrane region" description="Helical" evidence="8">
    <location>
        <begin position="397"/>
        <end position="416"/>
    </location>
</feature>
<gene>
    <name evidence="9" type="ORF">J5474_11335</name>
</gene>
<keyword evidence="6 8" id="KW-1133">Transmembrane helix</keyword>
<evidence type="ECO:0000256" key="6">
    <source>
        <dbReference type="ARBA" id="ARBA00022989"/>
    </source>
</evidence>
<keyword evidence="10" id="KW-1185">Reference proteome</keyword>
<feature type="transmembrane region" description="Helical" evidence="8">
    <location>
        <begin position="494"/>
        <end position="514"/>
    </location>
</feature>
<evidence type="ECO:0000256" key="2">
    <source>
        <dbReference type="ARBA" id="ARBA00005658"/>
    </source>
</evidence>
<sequence>MTDENVSAGDGIPTPDGASHVIETDYEIGQDNVEGNLGPFGFDIHNPVFAISGLAIVAFVFYTLALPEQAGAVFNWLFDSVTKGFDWFFLGAANIFVIFCLLLIVSPVGSVRLGGTEATPDYGYVGWFAMLFAAGMGIGLMFYGVSEPMSHFSSSVGGTAVGEDGIRTDWAPLGAAGGDEAQAVRLGMAATIFHWGLHPWAIYAVVGLALALFSYNKGLPLTVRSAFYPIFGDRIWGWPGHIIDIIAVFATLFGLATSLGFGATQANAGLNELFGIPVGETTEVILISAITAVALVSVLRGLDGGVKVLSEINMGLAFILLIFVLLVGPTVWLLTLFADSLLAYIQYLPALSNPIGREDVNFSQGWTSFYWAWWISWSPFVGMFIARVSRGRSVREFVVCVLLIPSLVCVLWMSVFGGSALHQVINDGYTAAQDATLELKLFKMLDVLPLASITSLIGIVLVIVFFVTSSDSGSLVIDTITAGGKVDAPVPQRAFWAIFEGAVAIVLLLSAGGLKSLQSMVISTGLPFTVILLVMCFAIWQGLRNERRAIK</sequence>
<feature type="transmembrane region" description="Helical" evidence="8">
    <location>
        <begin position="242"/>
        <end position="264"/>
    </location>
</feature>
<feature type="transmembrane region" description="Helical" evidence="8">
    <location>
        <begin position="447"/>
        <end position="467"/>
    </location>
</feature>
<name>A0A940S3I4_9RHOB</name>
<protein>
    <submittedName>
        <fullName evidence="9">BCCT family transporter</fullName>
    </submittedName>
</protein>
<evidence type="ECO:0000256" key="7">
    <source>
        <dbReference type="ARBA" id="ARBA00023136"/>
    </source>
</evidence>
<evidence type="ECO:0000256" key="1">
    <source>
        <dbReference type="ARBA" id="ARBA00004651"/>
    </source>
</evidence>
<dbReference type="GO" id="GO:0022857">
    <property type="term" value="F:transmembrane transporter activity"/>
    <property type="evidence" value="ECO:0007669"/>
    <property type="project" value="InterPro"/>
</dbReference>
<dbReference type="PANTHER" id="PTHR30047:SF7">
    <property type="entry name" value="HIGH-AFFINITY CHOLINE TRANSPORT PROTEIN"/>
    <property type="match status" value="1"/>
</dbReference>
<feature type="transmembrane region" description="Helical" evidence="8">
    <location>
        <begin position="367"/>
        <end position="385"/>
    </location>
</feature>
<dbReference type="NCBIfam" id="TIGR00842">
    <property type="entry name" value="bcct"/>
    <property type="match status" value="1"/>
</dbReference>
<organism evidence="9 10">
    <name type="scientific">Sagittula salina</name>
    <dbReference type="NCBI Taxonomy" id="2820268"/>
    <lineage>
        <taxon>Bacteria</taxon>
        <taxon>Pseudomonadati</taxon>
        <taxon>Pseudomonadota</taxon>
        <taxon>Alphaproteobacteria</taxon>
        <taxon>Rhodobacterales</taxon>
        <taxon>Roseobacteraceae</taxon>
        <taxon>Sagittula</taxon>
    </lineage>
</organism>